<gene>
    <name evidence="11" type="primary">fni</name>
    <name evidence="13" type="ORF">FC39_GL001453</name>
</gene>
<dbReference type="InterPro" id="IPR000262">
    <property type="entry name" value="FMN-dep_DH"/>
</dbReference>
<dbReference type="STRING" id="1423754.FC39_GL001453"/>
<evidence type="ECO:0000256" key="4">
    <source>
        <dbReference type="ARBA" id="ARBA00022643"/>
    </source>
</evidence>
<feature type="binding site" evidence="11">
    <location>
        <position position="154"/>
    </location>
    <ligand>
        <name>substrate</name>
    </ligand>
</feature>
<dbReference type="Pfam" id="PF01070">
    <property type="entry name" value="FMN_dh"/>
    <property type="match status" value="1"/>
</dbReference>
<evidence type="ECO:0000256" key="8">
    <source>
        <dbReference type="ARBA" id="ARBA00023229"/>
    </source>
</evidence>
<comment type="subunit">
    <text evidence="10 11">Homooctamer. Dimer of tetramers.</text>
</comment>
<comment type="function">
    <text evidence="11">Involved in the biosynthesis of isoprenoids. Catalyzes the 1,3-allylic rearrangement of the homoallylic substrate isopentenyl (IPP) to its allylic isomer, dimethylallyl diphosphate (DMAPP).</text>
</comment>
<accession>A0A0R1YGE6</accession>
<feature type="binding site" evidence="11">
    <location>
        <begin position="279"/>
        <end position="280"/>
    </location>
    <ligand>
        <name>FMN</name>
        <dbReference type="ChEBI" id="CHEBI:58210"/>
    </ligand>
</feature>
<keyword evidence="9 11" id="KW-0413">Isomerase</keyword>
<evidence type="ECO:0000256" key="2">
    <source>
        <dbReference type="ARBA" id="ARBA00022490"/>
    </source>
</evidence>
<protein>
    <recommendedName>
        <fullName evidence="11">Isopentenyl-diphosphate delta-isomerase</fullName>
        <shortName evidence="11">IPP isomerase</shortName>
        <ecNumber evidence="11">5.3.3.2</ecNumber>
    </recommendedName>
    <alternativeName>
        <fullName evidence="11">Isopentenyl diphosphate:dimethylallyl diphosphate isomerase</fullName>
    </alternativeName>
    <alternativeName>
        <fullName evidence="11">Isopentenyl pyrophosphate isomerase</fullName>
    </alternativeName>
    <alternativeName>
        <fullName evidence="11">Type 2 isopentenyl diphosphate isomerase</fullName>
        <shortName evidence="11">IDI-2</shortName>
    </alternativeName>
</protein>
<dbReference type="GO" id="GO:0008299">
    <property type="term" value="P:isoprenoid biosynthetic process"/>
    <property type="evidence" value="ECO:0007669"/>
    <property type="project" value="UniProtKB-UniRule"/>
</dbReference>
<keyword evidence="4 11" id="KW-0288">FMN</keyword>
<dbReference type="EMBL" id="AZGI01000054">
    <property type="protein sequence ID" value="KRM38060.1"/>
    <property type="molecule type" value="Genomic_DNA"/>
</dbReference>
<dbReference type="GO" id="GO:0070402">
    <property type="term" value="F:NADPH binding"/>
    <property type="evidence" value="ECO:0007669"/>
    <property type="project" value="UniProtKB-UniRule"/>
</dbReference>
<dbReference type="GO" id="GO:0010181">
    <property type="term" value="F:FMN binding"/>
    <property type="evidence" value="ECO:0007669"/>
    <property type="project" value="UniProtKB-UniRule"/>
</dbReference>
<dbReference type="AlphaFoldDB" id="A0A0R1YGE6"/>
<keyword evidence="8 11" id="KW-0414">Isoprene biosynthesis</keyword>
<dbReference type="EC" id="5.3.3.2" evidence="11"/>
<keyword evidence="3 11" id="KW-0285">Flavoprotein</keyword>
<feature type="binding site" evidence="11">
    <location>
        <position position="185"/>
    </location>
    <ligand>
        <name>FMN</name>
        <dbReference type="ChEBI" id="CHEBI:58210"/>
    </ligand>
</feature>
<evidence type="ECO:0000256" key="10">
    <source>
        <dbReference type="ARBA" id="ARBA00025810"/>
    </source>
</evidence>
<dbReference type="GO" id="GO:0005737">
    <property type="term" value="C:cytoplasm"/>
    <property type="evidence" value="ECO:0007669"/>
    <property type="project" value="UniProtKB-SubCell"/>
</dbReference>
<feature type="binding site" evidence="11">
    <location>
        <position position="215"/>
    </location>
    <ligand>
        <name>FMN</name>
        <dbReference type="ChEBI" id="CHEBI:58210"/>
    </ligand>
</feature>
<dbReference type="SUPFAM" id="SSF51395">
    <property type="entry name" value="FMN-linked oxidoreductases"/>
    <property type="match status" value="1"/>
</dbReference>
<dbReference type="GO" id="GO:0004452">
    <property type="term" value="F:isopentenyl-diphosphate delta-isomerase activity"/>
    <property type="evidence" value="ECO:0007669"/>
    <property type="project" value="UniProtKB-UniRule"/>
</dbReference>
<feature type="binding site" evidence="11">
    <location>
        <position position="124"/>
    </location>
    <ligand>
        <name>FMN</name>
        <dbReference type="ChEBI" id="CHEBI:58210"/>
    </ligand>
</feature>
<dbReference type="Gene3D" id="3.20.20.70">
    <property type="entry name" value="Aldolase class I"/>
    <property type="match status" value="1"/>
</dbReference>
<organism evidence="13 14">
    <name type="scientific">Lactobacillus hamsteri DSM 5661 = JCM 6256</name>
    <dbReference type="NCBI Taxonomy" id="1423754"/>
    <lineage>
        <taxon>Bacteria</taxon>
        <taxon>Bacillati</taxon>
        <taxon>Bacillota</taxon>
        <taxon>Bacilli</taxon>
        <taxon>Lactobacillales</taxon>
        <taxon>Lactobacillaceae</taxon>
        <taxon>Lactobacillus</taxon>
    </lineage>
</organism>
<comment type="cofactor">
    <cofactor evidence="1 11">
        <name>FMN</name>
        <dbReference type="ChEBI" id="CHEBI:58210"/>
    </cofactor>
</comment>
<dbReference type="GO" id="GO:0016491">
    <property type="term" value="F:oxidoreductase activity"/>
    <property type="evidence" value="ECO:0007669"/>
    <property type="project" value="InterPro"/>
</dbReference>
<dbReference type="NCBIfam" id="TIGR02151">
    <property type="entry name" value="IPP_isom_2"/>
    <property type="match status" value="1"/>
</dbReference>
<keyword evidence="14" id="KW-1185">Reference proteome</keyword>
<dbReference type="HAMAP" id="MF_00354">
    <property type="entry name" value="Idi_2"/>
    <property type="match status" value="1"/>
</dbReference>
<feature type="domain" description="FMN-dependent dehydrogenase" evidence="12">
    <location>
        <begin position="157"/>
        <end position="322"/>
    </location>
</feature>
<comment type="caution">
    <text evidence="13">The sequence shown here is derived from an EMBL/GenBank/DDBJ whole genome shotgun (WGS) entry which is preliminary data.</text>
</comment>
<reference evidence="13 14" key="1">
    <citation type="journal article" date="2015" name="Genome Announc.">
        <title>Expanding the biotechnology potential of lactobacilli through comparative genomics of 213 strains and associated genera.</title>
        <authorList>
            <person name="Sun Z."/>
            <person name="Harris H.M."/>
            <person name="McCann A."/>
            <person name="Guo C."/>
            <person name="Argimon S."/>
            <person name="Zhang W."/>
            <person name="Yang X."/>
            <person name="Jeffery I.B."/>
            <person name="Cooney J.C."/>
            <person name="Kagawa T.F."/>
            <person name="Liu W."/>
            <person name="Song Y."/>
            <person name="Salvetti E."/>
            <person name="Wrobel A."/>
            <person name="Rasinkangas P."/>
            <person name="Parkhill J."/>
            <person name="Rea M.C."/>
            <person name="O'Sullivan O."/>
            <person name="Ritari J."/>
            <person name="Douillard F.P."/>
            <person name="Paul Ross R."/>
            <person name="Yang R."/>
            <person name="Briner A.E."/>
            <person name="Felis G.E."/>
            <person name="de Vos W.M."/>
            <person name="Barrangou R."/>
            <person name="Klaenhammer T.R."/>
            <person name="Caufield P.W."/>
            <person name="Cui Y."/>
            <person name="Zhang H."/>
            <person name="O'Toole P.W."/>
        </authorList>
    </citation>
    <scope>NUCLEOTIDE SEQUENCE [LARGE SCALE GENOMIC DNA]</scope>
    <source>
        <strain evidence="13 14">DSM 5661</strain>
    </source>
</reference>
<evidence type="ECO:0000256" key="6">
    <source>
        <dbReference type="ARBA" id="ARBA00022842"/>
    </source>
</evidence>
<keyword evidence="7 11" id="KW-0521">NADP</keyword>
<proteinExistence type="inferred from homology"/>
<sequence length="339" mass="37673">MSKRSERKEEHLALAQMFFNEKKQNNFDQMHLLRPALPETRVNLHSIETNMFGKKVSAPFFINAMTGGSKKSYKVNKALGQIACQTNIAMALGSASILIKEKKEQFESFYTAREENPDGVLIANVNPATPAQDAQRIVNDLQADALQIHINSVQEIAMPEGERNFLWLDNMREIRNTVDVPIIVKEVGFGMDSHTIKTLKSDGFDLLDIAGSGGTNFAEIENGRNSFDVSYLEDLGLPTVVTALMAKKAGANFIVSGGVRNPLDVLKGLVLGGKYVGIANVFLQEYMQDGQEGLLSLIQNWKQELVGLLAIYGQNDLKYLTQIKTYYDLPLKNTIDQLI</sequence>
<comment type="caution">
    <text evidence="11">Lacks conserved residue(s) required for the propagation of feature annotation.</text>
</comment>
<keyword evidence="2 11" id="KW-0963">Cytoplasm</keyword>
<evidence type="ECO:0000313" key="14">
    <source>
        <dbReference type="Proteomes" id="UP000051223"/>
    </source>
</evidence>
<keyword evidence="5 11" id="KW-0479">Metal-binding</keyword>
<dbReference type="PANTHER" id="PTHR43665">
    <property type="entry name" value="ISOPENTENYL-DIPHOSPHATE DELTA-ISOMERASE"/>
    <property type="match status" value="1"/>
</dbReference>
<feature type="binding site" evidence="11">
    <location>
        <begin position="64"/>
        <end position="66"/>
    </location>
    <ligand>
        <name>FMN</name>
        <dbReference type="ChEBI" id="CHEBI:58210"/>
    </ligand>
</feature>
<comment type="catalytic activity">
    <reaction evidence="11">
        <text>isopentenyl diphosphate = dimethylallyl diphosphate</text>
        <dbReference type="Rhea" id="RHEA:23284"/>
        <dbReference type="ChEBI" id="CHEBI:57623"/>
        <dbReference type="ChEBI" id="CHEBI:128769"/>
        <dbReference type="EC" id="5.3.3.2"/>
    </reaction>
</comment>
<dbReference type="RefSeq" id="WP_056941490.1">
    <property type="nucleotide sequence ID" value="NZ_AZGI01000054.1"/>
</dbReference>
<dbReference type="eggNOG" id="COG1304">
    <property type="taxonomic scope" value="Bacteria"/>
</dbReference>
<evidence type="ECO:0000256" key="5">
    <source>
        <dbReference type="ARBA" id="ARBA00022723"/>
    </source>
</evidence>
<dbReference type="Proteomes" id="UP000051223">
    <property type="component" value="Unassembled WGS sequence"/>
</dbReference>
<dbReference type="InterPro" id="IPR013785">
    <property type="entry name" value="Aldolase_TIM"/>
</dbReference>
<feature type="binding site" evidence="11">
    <location>
        <position position="94"/>
    </location>
    <ligand>
        <name>FMN</name>
        <dbReference type="ChEBI" id="CHEBI:58210"/>
    </ligand>
</feature>
<dbReference type="PANTHER" id="PTHR43665:SF1">
    <property type="entry name" value="ISOPENTENYL-DIPHOSPHATE DELTA-ISOMERASE"/>
    <property type="match status" value="1"/>
</dbReference>
<dbReference type="PIRSF" id="PIRSF003314">
    <property type="entry name" value="IPP_isomerase"/>
    <property type="match status" value="1"/>
</dbReference>
<evidence type="ECO:0000256" key="3">
    <source>
        <dbReference type="ARBA" id="ARBA00022630"/>
    </source>
</evidence>
<feature type="binding site" evidence="11">
    <location>
        <position position="155"/>
    </location>
    <ligand>
        <name>Mg(2+)</name>
        <dbReference type="ChEBI" id="CHEBI:18420"/>
    </ligand>
</feature>
<evidence type="ECO:0000313" key="13">
    <source>
        <dbReference type="EMBL" id="KRM38060.1"/>
    </source>
</evidence>
<dbReference type="PATRIC" id="fig|1423754.3.peg.1496"/>
<comment type="similarity">
    <text evidence="11">Belongs to the IPP isomerase type 2 family.</text>
</comment>
<comment type="cofactor">
    <cofactor evidence="11">
        <name>Mg(2+)</name>
        <dbReference type="ChEBI" id="CHEBI:18420"/>
    </cofactor>
</comment>
<evidence type="ECO:0000256" key="1">
    <source>
        <dbReference type="ARBA" id="ARBA00001917"/>
    </source>
</evidence>
<evidence type="ECO:0000256" key="9">
    <source>
        <dbReference type="ARBA" id="ARBA00023235"/>
    </source>
</evidence>
<feature type="binding site" evidence="11">
    <location>
        <begin position="258"/>
        <end position="260"/>
    </location>
    <ligand>
        <name>FMN</name>
        <dbReference type="ChEBI" id="CHEBI:58210"/>
    </ligand>
</feature>
<dbReference type="GO" id="GO:0000287">
    <property type="term" value="F:magnesium ion binding"/>
    <property type="evidence" value="ECO:0007669"/>
    <property type="project" value="UniProtKB-UniRule"/>
</dbReference>
<comment type="subcellular location">
    <subcellularLocation>
        <location evidence="11">Cytoplasm</location>
    </subcellularLocation>
</comment>
<evidence type="ECO:0000256" key="11">
    <source>
        <dbReference type="HAMAP-Rule" id="MF_00354"/>
    </source>
</evidence>
<name>A0A0R1YGE6_9LACO</name>
<dbReference type="InterPro" id="IPR011179">
    <property type="entry name" value="IPdP_isomerase"/>
</dbReference>
<evidence type="ECO:0000259" key="12">
    <source>
        <dbReference type="Pfam" id="PF01070"/>
    </source>
</evidence>
<comment type="cofactor">
    <cofactor evidence="11">
        <name>NADPH</name>
        <dbReference type="ChEBI" id="CHEBI:57783"/>
    </cofactor>
</comment>
<keyword evidence="6 11" id="KW-0460">Magnesium</keyword>
<evidence type="ECO:0000256" key="7">
    <source>
        <dbReference type="ARBA" id="ARBA00022857"/>
    </source>
</evidence>
<feature type="binding site" evidence="11">
    <location>
        <begin position="7"/>
        <end position="8"/>
    </location>
    <ligand>
        <name>substrate</name>
    </ligand>
</feature>